<dbReference type="Proteomes" id="UP001497444">
    <property type="component" value="Chromosome 19"/>
</dbReference>
<protein>
    <submittedName>
        <fullName evidence="1">Uncharacterized protein</fullName>
    </submittedName>
</protein>
<proteinExistence type="predicted"/>
<evidence type="ECO:0000313" key="2">
    <source>
        <dbReference type="Proteomes" id="UP001497444"/>
    </source>
</evidence>
<name>A0ABP0WKF6_9BRYO</name>
<sequence length="127" mass="13778">MLELLAADGTDLFTLGEEQEEEGLTVVGRVVADDVLGTVVGVVACCKGFEGLRLLRATFVRVDVNLEGIEGHEQPELDFFGTTAAAATATVAHPCSFDCRSWPGIDLDRCRHYFFNVAHFLMGLEVS</sequence>
<dbReference type="EMBL" id="OZ020114">
    <property type="protein sequence ID" value="CAK9266924.1"/>
    <property type="molecule type" value="Genomic_DNA"/>
</dbReference>
<reference evidence="1" key="1">
    <citation type="submission" date="2024-02" db="EMBL/GenBank/DDBJ databases">
        <authorList>
            <consortium name="ELIXIR-Norway"/>
            <consortium name="Elixir Norway"/>
        </authorList>
    </citation>
    <scope>NUCLEOTIDE SEQUENCE</scope>
</reference>
<evidence type="ECO:0000313" key="1">
    <source>
        <dbReference type="EMBL" id="CAK9266924.1"/>
    </source>
</evidence>
<gene>
    <name evidence="1" type="ORF">CSSPJE1EN1_LOCUS12402</name>
</gene>
<accession>A0ABP0WKF6</accession>
<organism evidence="1 2">
    <name type="scientific">Sphagnum jensenii</name>
    <dbReference type="NCBI Taxonomy" id="128206"/>
    <lineage>
        <taxon>Eukaryota</taxon>
        <taxon>Viridiplantae</taxon>
        <taxon>Streptophyta</taxon>
        <taxon>Embryophyta</taxon>
        <taxon>Bryophyta</taxon>
        <taxon>Sphagnophytina</taxon>
        <taxon>Sphagnopsida</taxon>
        <taxon>Sphagnales</taxon>
        <taxon>Sphagnaceae</taxon>
        <taxon>Sphagnum</taxon>
    </lineage>
</organism>
<keyword evidence="2" id="KW-1185">Reference proteome</keyword>